<proteinExistence type="predicted"/>
<keyword evidence="3" id="KW-1133">Transmembrane helix</keyword>
<dbReference type="SUPFAM" id="SSF49265">
    <property type="entry name" value="Fibronectin type III"/>
    <property type="match status" value="3"/>
</dbReference>
<sequence>MDIYKGSEVNFQLDSLSPGRSYRCRVCAVSSGGQSSWSNEAAFKTPPTLPHPPINMRVLGKVTVSSAVISWGRPCSDGGSAITSYSVQLCESRGDWETMATVAEQLSFSAPPSRPSSLSHTLTHLTPGTLYTVRVNCRSAVRTSDWSEVTSFSTAPGPPAPPDLLSLSSSLSAHSAKLNWKESVEYGSGVSGYEVEWGPVGGARHVMPLPQSPCEVSLTHLSPNTPHTARVKALSEAGHSEWSTSFSFTTSPSTPSPPSHLHLVSATPDSILVAWSVPPSPGSPLSHYHVHLLPAPPTPDSSHLVIPPSETQVTLQNLDPSTQYTVRVQAENGVGVGQLSAPLLATTLPPPPLPPSLSLVSCTHTSLRVAWGKKASKSISYTLQIASDSGRFHTTYTGTGVGHKLQRLTPSTRYTLRIAASSESGQGAWSDLLTCETLPVGPSPPLDLVMRQEGDVIMMSWEEVGHSLSVTYELQLKIGRQDFTQVYRSSAPSYAHTITNHTHHQARVRACASCHANDRKEQLFSGFSSVTSCDCSAPPPSDDHTPSTSLNDTTNTVETTGAPQETKWTWSEHWLKLFFVVLSVFVVVIGILLGKLFVSSQK</sequence>
<name>A0AA35QZC2_GEOBA</name>
<dbReference type="CDD" id="cd00063">
    <property type="entry name" value="FN3"/>
    <property type="match status" value="5"/>
</dbReference>
<dbReference type="AlphaFoldDB" id="A0AA35QZC2"/>
<evidence type="ECO:0000256" key="3">
    <source>
        <dbReference type="SAM" id="Phobius"/>
    </source>
</evidence>
<dbReference type="PANTHER" id="PTHR13817">
    <property type="entry name" value="TITIN"/>
    <property type="match status" value="1"/>
</dbReference>
<feature type="domain" description="Fibronectin type-III" evidence="4">
    <location>
        <begin position="257"/>
        <end position="350"/>
    </location>
</feature>
<dbReference type="Pfam" id="PF00041">
    <property type="entry name" value="fn3"/>
    <property type="match status" value="4"/>
</dbReference>
<dbReference type="EMBL" id="CASHTH010000294">
    <property type="protein sequence ID" value="CAI7997189.1"/>
    <property type="molecule type" value="Genomic_DNA"/>
</dbReference>
<evidence type="ECO:0000256" key="1">
    <source>
        <dbReference type="ARBA" id="ARBA00022737"/>
    </source>
</evidence>
<keyword evidence="6" id="KW-1185">Reference proteome</keyword>
<evidence type="ECO:0000313" key="6">
    <source>
        <dbReference type="Proteomes" id="UP001174909"/>
    </source>
</evidence>
<evidence type="ECO:0000259" key="4">
    <source>
        <dbReference type="PROSITE" id="PS50853"/>
    </source>
</evidence>
<feature type="domain" description="Fibronectin type-III" evidence="4">
    <location>
        <begin position="1"/>
        <end position="48"/>
    </location>
</feature>
<protein>
    <submittedName>
        <fullName evidence="5">Fibronectin type-III domain-containing protein 3A</fullName>
    </submittedName>
</protein>
<keyword evidence="3" id="KW-0472">Membrane</keyword>
<dbReference type="PRINTS" id="PR00014">
    <property type="entry name" value="FNTYPEIII"/>
</dbReference>
<feature type="domain" description="Fibronectin type-III" evidence="4">
    <location>
        <begin position="52"/>
        <end position="157"/>
    </location>
</feature>
<evidence type="ECO:0000313" key="5">
    <source>
        <dbReference type="EMBL" id="CAI7997189.1"/>
    </source>
</evidence>
<comment type="caution">
    <text evidence="5">The sequence shown here is derived from an EMBL/GenBank/DDBJ whole genome shotgun (WGS) entry which is preliminary data.</text>
</comment>
<dbReference type="InterPro" id="IPR013783">
    <property type="entry name" value="Ig-like_fold"/>
</dbReference>
<dbReference type="SMART" id="SM00060">
    <property type="entry name" value="FN3"/>
    <property type="match status" value="5"/>
</dbReference>
<dbReference type="Gene3D" id="2.60.40.10">
    <property type="entry name" value="Immunoglobulins"/>
    <property type="match status" value="5"/>
</dbReference>
<evidence type="ECO:0000256" key="2">
    <source>
        <dbReference type="SAM" id="MobiDB-lite"/>
    </source>
</evidence>
<dbReference type="PROSITE" id="PS50853">
    <property type="entry name" value="FN3"/>
    <property type="match status" value="5"/>
</dbReference>
<dbReference type="Proteomes" id="UP001174909">
    <property type="component" value="Unassembled WGS sequence"/>
</dbReference>
<reference evidence="5" key="1">
    <citation type="submission" date="2023-03" db="EMBL/GenBank/DDBJ databases">
        <authorList>
            <person name="Steffen K."/>
            <person name="Cardenas P."/>
        </authorList>
    </citation>
    <scope>NUCLEOTIDE SEQUENCE</scope>
</reference>
<organism evidence="5 6">
    <name type="scientific">Geodia barretti</name>
    <name type="common">Barrett's horny sponge</name>
    <dbReference type="NCBI Taxonomy" id="519541"/>
    <lineage>
        <taxon>Eukaryota</taxon>
        <taxon>Metazoa</taxon>
        <taxon>Porifera</taxon>
        <taxon>Demospongiae</taxon>
        <taxon>Heteroscleromorpha</taxon>
        <taxon>Tetractinellida</taxon>
        <taxon>Astrophorina</taxon>
        <taxon>Geodiidae</taxon>
        <taxon>Geodia</taxon>
    </lineage>
</organism>
<dbReference type="InterPro" id="IPR050964">
    <property type="entry name" value="Striated_Muscle_Regulatory"/>
</dbReference>
<keyword evidence="1" id="KW-0677">Repeat</keyword>
<dbReference type="PANTHER" id="PTHR13817:SF73">
    <property type="entry name" value="FIBRONECTIN TYPE-III DOMAIN-CONTAINING PROTEIN"/>
    <property type="match status" value="1"/>
</dbReference>
<feature type="compositionally biased region" description="Polar residues" evidence="2">
    <location>
        <begin position="550"/>
        <end position="562"/>
    </location>
</feature>
<gene>
    <name evidence="5" type="ORF">GBAR_LOCUS2089</name>
</gene>
<accession>A0AA35QZC2</accession>
<feature type="domain" description="Fibronectin type-III" evidence="4">
    <location>
        <begin position="158"/>
        <end position="253"/>
    </location>
</feature>
<dbReference type="InterPro" id="IPR003961">
    <property type="entry name" value="FN3_dom"/>
</dbReference>
<feature type="region of interest" description="Disordered" evidence="2">
    <location>
        <begin position="535"/>
        <end position="562"/>
    </location>
</feature>
<feature type="domain" description="Fibronectin type-III" evidence="4">
    <location>
        <begin position="351"/>
        <end position="440"/>
    </location>
</feature>
<keyword evidence="3" id="KW-0812">Transmembrane</keyword>
<dbReference type="InterPro" id="IPR036116">
    <property type="entry name" value="FN3_sf"/>
</dbReference>
<feature type="transmembrane region" description="Helical" evidence="3">
    <location>
        <begin position="574"/>
        <end position="598"/>
    </location>
</feature>